<evidence type="ECO:0000256" key="9">
    <source>
        <dbReference type="SAM" id="MobiDB-lite"/>
    </source>
</evidence>
<dbReference type="GO" id="GO:0006893">
    <property type="term" value="P:Golgi to plasma membrane transport"/>
    <property type="evidence" value="ECO:0007669"/>
    <property type="project" value="TreeGrafter"/>
</dbReference>
<feature type="region of interest" description="Disordered" evidence="9">
    <location>
        <begin position="687"/>
        <end position="708"/>
    </location>
</feature>
<comment type="similarity">
    <text evidence="4">Belongs to the EXO84 family.</text>
</comment>
<dbReference type="SMART" id="SM00233">
    <property type="entry name" value="PH"/>
    <property type="match status" value="1"/>
</dbReference>
<feature type="compositionally biased region" description="Polar residues" evidence="9">
    <location>
        <begin position="697"/>
        <end position="708"/>
    </location>
</feature>
<dbReference type="AlphaFoldDB" id="A0AAJ7C3V0"/>
<dbReference type="PANTHER" id="PTHR21426">
    <property type="entry name" value="EXOCYST COMPLEX COMPONENT 8"/>
    <property type="match status" value="1"/>
</dbReference>
<gene>
    <name evidence="12" type="primary">LOC107270656</name>
</gene>
<name>A0AAJ7C3V0_CEPCN</name>
<evidence type="ECO:0000259" key="10">
    <source>
        <dbReference type="SMART" id="SM00233"/>
    </source>
</evidence>
<dbReference type="CTD" id="43163"/>
<dbReference type="SUPFAM" id="SSF74788">
    <property type="entry name" value="Cullin repeat-like"/>
    <property type="match status" value="1"/>
</dbReference>
<dbReference type="RefSeq" id="XP_015601333.1">
    <property type="nucleotide sequence ID" value="XM_015745847.2"/>
</dbReference>
<evidence type="ECO:0000256" key="1">
    <source>
        <dbReference type="ARBA" id="ARBA00002660"/>
    </source>
</evidence>
<dbReference type="InterPro" id="IPR032403">
    <property type="entry name" value="Exo84_C"/>
</dbReference>
<dbReference type="GO" id="GO:0015031">
    <property type="term" value="P:protein transport"/>
    <property type="evidence" value="ECO:0007669"/>
    <property type="project" value="UniProtKB-KW"/>
</dbReference>
<dbReference type="InterPro" id="IPR016159">
    <property type="entry name" value="Cullin_repeat-like_dom_sf"/>
</dbReference>
<dbReference type="Pfam" id="PF08700">
    <property type="entry name" value="VPS51_Exo84_N"/>
    <property type="match status" value="1"/>
</dbReference>
<dbReference type="Gene3D" id="1.20.58.1210">
    <property type="entry name" value="Exo84p, N-terminal helical domain"/>
    <property type="match status" value="1"/>
</dbReference>
<proteinExistence type="inferred from homology"/>
<dbReference type="GO" id="GO:0030426">
    <property type="term" value="C:growth cone"/>
    <property type="evidence" value="ECO:0007669"/>
    <property type="project" value="UniProtKB-SubCell"/>
</dbReference>
<dbReference type="InterPro" id="IPR001849">
    <property type="entry name" value="PH_domain"/>
</dbReference>
<evidence type="ECO:0000256" key="6">
    <source>
        <dbReference type="ARBA" id="ARBA00022448"/>
    </source>
</evidence>
<dbReference type="InterPro" id="IPR033961">
    <property type="entry name" value="Exo84"/>
</dbReference>
<evidence type="ECO:0000256" key="3">
    <source>
        <dbReference type="ARBA" id="ARBA00004624"/>
    </source>
</evidence>
<dbReference type="InterPro" id="IPR042560">
    <property type="entry name" value="Exo84_C_2"/>
</dbReference>
<dbReference type="InterPro" id="IPR042561">
    <property type="entry name" value="Exo84_C_1"/>
</dbReference>
<evidence type="ECO:0000313" key="11">
    <source>
        <dbReference type="Proteomes" id="UP000694920"/>
    </source>
</evidence>
<keyword evidence="6" id="KW-0813">Transport</keyword>
<feature type="region of interest" description="Disordered" evidence="9">
    <location>
        <begin position="254"/>
        <end position="282"/>
    </location>
</feature>
<comment type="subcellular location">
    <subcellularLocation>
        <location evidence="3">Cell projection</location>
        <location evidence="3">Growth cone</location>
    </subcellularLocation>
    <subcellularLocation>
        <location evidence="2">Cytoplasm</location>
        <location evidence="2">Perinuclear region</location>
    </subcellularLocation>
</comment>
<feature type="domain" description="PH" evidence="10">
    <location>
        <begin position="149"/>
        <end position="254"/>
    </location>
</feature>
<dbReference type="GeneID" id="107270656"/>
<dbReference type="Gene3D" id="1.20.58.1220">
    <property type="entry name" value="Exo84p, C-terminal helical domain"/>
    <property type="match status" value="1"/>
</dbReference>
<evidence type="ECO:0000256" key="8">
    <source>
        <dbReference type="ARBA" id="ARBA00022927"/>
    </source>
</evidence>
<keyword evidence="7" id="KW-0268">Exocytosis</keyword>
<evidence type="ECO:0000256" key="4">
    <source>
        <dbReference type="ARBA" id="ARBA00007210"/>
    </source>
</evidence>
<accession>A0AAJ7C3V0</accession>
<dbReference type="Pfam" id="PF16528">
    <property type="entry name" value="Exo84_C"/>
    <property type="match status" value="1"/>
</dbReference>
<evidence type="ECO:0000256" key="5">
    <source>
        <dbReference type="ARBA" id="ARBA00017509"/>
    </source>
</evidence>
<reference evidence="12" key="1">
    <citation type="submission" date="2025-08" db="UniProtKB">
        <authorList>
            <consortium name="RefSeq"/>
        </authorList>
    </citation>
    <scope>IDENTIFICATION</scope>
</reference>
<evidence type="ECO:0000256" key="2">
    <source>
        <dbReference type="ARBA" id="ARBA00004556"/>
    </source>
</evidence>
<organism evidence="11 12">
    <name type="scientific">Cephus cinctus</name>
    <name type="common">Wheat stem sawfly</name>
    <dbReference type="NCBI Taxonomy" id="211228"/>
    <lineage>
        <taxon>Eukaryota</taxon>
        <taxon>Metazoa</taxon>
        <taxon>Ecdysozoa</taxon>
        <taxon>Arthropoda</taxon>
        <taxon>Hexapoda</taxon>
        <taxon>Insecta</taxon>
        <taxon>Pterygota</taxon>
        <taxon>Neoptera</taxon>
        <taxon>Endopterygota</taxon>
        <taxon>Hymenoptera</taxon>
        <taxon>Cephoidea</taxon>
        <taxon>Cephidae</taxon>
        <taxon>Cephus</taxon>
    </lineage>
</organism>
<dbReference type="Gene3D" id="2.30.29.30">
    <property type="entry name" value="Pleckstrin-homology domain (PH domain)/Phosphotyrosine-binding domain (PTB)"/>
    <property type="match status" value="1"/>
</dbReference>
<dbReference type="Proteomes" id="UP000694920">
    <property type="component" value="Unplaced"/>
</dbReference>
<dbReference type="GO" id="GO:0048471">
    <property type="term" value="C:perinuclear region of cytoplasm"/>
    <property type="evidence" value="ECO:0007669"/>
    <property type="project" value="UniProtKB-SubCell"/>
</dbReference>
<dbReference type="InterPro" id="IPR011993">
    <property type="entry name" value="PH-like_dom_sf"/>
</dbReference>
<dbReference type="CDD" id="cd01226">
    <property type="entry name" value="PH_RalBD_exo84"/>
    <property type="match status" value="1"/>
</dbReference>
<dbReference type="GO" id="GO:0000145">
    <property type="term" value="C:exocyst"/>
    <property type="evidence" value="ECO:0007669"/>
    <property type="project" value="InterPro"/>
</dbReference>
<dbReference type="PANTHER" id="PTHR21426:SF12">
    <property type="entry name" value="EXOCYST COMPLEX COMPONENT 8"/>
    <property type="match status" value="1"/>
</dbReference>
<protein>
    <recommendedName>
        <fullName evidence="5">Exocyst complex component 8</fullName>
    </recommendedName>
</protein>
<evidence type="ECO:0000313" key="12">
    <source>
        <dbReference type="RefSeq" id="XP_015601333.1"/>
    </source>
</evidence>
<evidence type="ECO:0000256" key="7">
    <source>
        <dbReference type="ARBA" id="ARBA00022483"/>
    </source>
</evidence>
<dbReference type="GO" id="GO:0006887">
    <property type="term" value="P:exocytosis"/>
    <property type="evidence" value="ECO:0007669"/>
    <property type="project" value="UniProtKB-KW"/>
</dbReference>
<keyword evidence="11" id="KW-1185">Reference proteome</keyword>
<dbReference type="KEGG" id="ccin:107270656"/>
<sequence>MAESLAKSFAAKEFNPEKFVKDLSAQCIGADELRLQRAKIQELSDKTSAQLKRNVYQNYMQFIETAKEISHLESEMYQLSQLLSEQRSLLGALGTTRATGVVFEDVLESQEESSNNSISKEEEQKQKLVQILENVEGAMSLVETPGRVCLHEGSLLELDPLEGTPLKRIHAYLFNDILMIASWLATGGRRGPPRYKMQAVYNLQSLAVVNVRDLGTVKLAFKLLAFPDTRVFQCASATSKKEWLDKCEQAKKARLTQDNQETSNKNQSKEEVTVPSRSMSLDSATLGMEDTSDMEYQEPLPEWLLEVTEDLDSCIAQRHFEEAHNLLEKAKAYLSEVQITPQLSDIKSKVNDRGQSLVDVLTKELELSSESKSLQGGGLRSARRAVRLLIQLDRSAQACQLFLRLCSAALKARLKRVKREGATIPYVKQLSAIAFSNMVEMAREFLRIFPQNANCTSGLAVWCSQEVKHLTSHLIKQVFIPQVSISTLVECIVAVRGHCDQLTQLGIDFRYQLDGQLRSPLTRALQDSGEKYVDAVKVRAAEDTWRPSNLQSSQNLQKLLGEFEDLGIPIPDLCLTSDCWISLTNNTLAFSRLYVGLLEDCLSVATPELISTIDSVLVSVMRTQVQHLMLSLTNPKLKQERKLVQDNAAYVRDVIIERGLELYKGATGRRFVKLVALKEQIVFEPVSTSKPKPAPRTSVQKYSTTEYL</sequence>
<dbReference type="SUPFAM" id="SSF50729">
    <property type="entry name" value="PH domain-like"/>
    <property type="match status" value="1"/>
</dbReference>
<comment type="function">
    <text evidence="1">Component of the exocyst complex involved in the docking of exocytic vesicles with fusion sites on the plasma membrane.</text>
</comment>
<keyword evidence="8" id="KW-0653">Protein transport</keyword>
<feature type="compositionally biased region" description="Polar residues" evidence="9">
    <location>
        <begin position="256"/>
        <end position="266"/>
    </location>
</feature>